<organism evidence="5 6">
    <name type="scientific">Actinoplanes utahensis</name>
    <dbReference type="NCBI Taxonomy" id="1869"/>
    <lineage>
        <taxon>Bacteria</taxon>
        <taxon>Bacillati</taxon>
        <taxon>Actinomycetota</taxon>
        <taxon>Actinomycetes</taxon>
        <taxon>Micromonosporales</taxon>
        <taxon>Micromonosporaceae</taxon>
        <taxon>Actinoplanes</taxon>
    </lineage>
</organism>
<keyword evidence="6" id="KW-1185">Reference proteome</keyword>
<evidence type="ECO:0000256" key="2">
    <source>
        <dbReference type="ARBA" id="ARBA00023125"/>
    </source>
</evidence>
<dbReference type="STRING" id="1869.MB27_13380"/>
<dbReference type="InterPro" id="IPR050204">
    <property type="entry name" value="AraC_XylS_family_regulators"/>
</dbReference>
<keyword evidence="1" id="KW-0805">Transcription regulation</keyword>
<dbReference type="SMART" id="SM00342">
    <property type="entry name" value="HTH_ARAC"/>
    <property type="match status" value="1"/>
</dbReference>
<evidence type="ECO:0000313" key="5">
    <source>
        <dbReference type="EMBL" id="KHD77091.1"/>
    </source>
</evidence>
<dbReference type="InterPro" id="IPR035418">
    <property type="entry name" value="AraC-bd_2"/>
</dbReference>
<protein>
    <recommendedName>
        <fullName evidence="4">HTH araC/xylS-type domain-containing protein</fullName>
    </recommendedName>
</protein>
<dbReference type="PANTHER" id="PTHR46796">
    <property type="entry name" value="HTH-TYPE TRANSCRIPTIONAL ACTIVATOR RHAS-RELATED"/>
    <property type="match status" value="1"/>
</dbReference>
<evidence type="ECO:0000256" key="3">
    <source>
        <dbReference type="ARBA" id="ARBA00023163"/>
    </source>
</evidence>
<dbReference type="InterPro" id="IPR009057">
    <property type="entry name" value="Homeodomain-like_sf"/>
</dbReference>
<dbReference type="SUPFAM" id="SSF46689">
    <property type="entry name" value="Homeodomain-like"/>
    <property type="match status" value="1"/>
</dbReference>
<accession>A0A0A6UNS9</accession>
<evidence type="ECO:0000256" key="1">
    <source>
        <dbReference type="ARBA" id="ARBA00023015"/>
    </source>
</evidence>
<sequence>MLPLMLVESSEFGVLRLSRTRCFSSVSIGTKSSSEAPYVLFWVIGGRMDIVQGVNAKSLSPADMALCDTSRPLTYRVRGDETLGGGAVAAEWVTVQIPRSVLSCSNRPEEELSAADLSGRCGAGRVLLNVLQAFLEEAEIIDATARVRLSSVLLELLTVVVVERAEQIAQLPAGQRDSSVLQRIQYFAETRLAASDLTPTYLAKSHHISVRQLHNIFRKGGLTVSGWIRERRLEGWRRDLVKPQNRHKPVQAIAQKWGLRNSAHANRLFREMYGIAPAAYRKRMSSE</sequence>
<evidence type="ECO:0000313" key="6">
    <source>
        <dbReference type="Proteomes" id="UP000054537"/>
    </source>
</evidence>
<name>A0A0A6UNS9_ACTUT</name>
<reference evidence="5 6" key="1">
    <citation type="submission" date="2014-10" db="EMBL/GenBank/DDBJ databases">
        <title>Draft genome sequence of Actinoplanes utahensis NRRL 12052.</title>
        <authorList>
            <person name="Velasco-Bucheli B."/>
            <person name="del Cerro C."/>
            <person name="Hormigo D."/>
            <person name="Garcia J.L."/>
            <person name="Acebal C."/>
            <person name="Arroyo M."/>
            <person name="de la Mata I."/>
        </authorList>
    </citation>
    <scope>NUCLEOTIDE SEQUENCE [LARGE SCALE GENOMIC DNA]</scope>
    <source>
        <strain evidence="5 6">NRRL 12052</strain>
    </source>
</reference>
<dbReference type="AlphaFoldDB" id="A0A0A6UNS9"/>
<dbReference type="eggNOG" id="COG2207">
    <property type="taxonomic scope" value="Bacteria"/>
</dbReference>
<feature type="domain" description="HTH araC/xylS-type" evidence="4">
    <location>
        <begin position="182"/>
        <end position="283"/>
    </location>
</feature>
<dbReference type="Proteomes" id="UP000054537">
    <property type="component" value="Unassembled WGS sequence"/>
</dbReference>
<keyword evidence="2" id="KW-0238">DNA-binding</keyword>
<evidence type="ECO:0000259" key="4">
    <source>
        <dbReference type="PROSITE" id="PS01124"/>
    </source>
</evidence>
<keyword evidence="3" id="KW-0804">Transcription</keyword>
<comment type="caution">
    <text evidence="5">The sequence shown here is derived from an EMBL/GenBank/DDBJ whole genome shotgun (WGS) entry which is preliminary data.</text>
</comment>
<dbReference type="GO" id="GO:0043565">
    <property type="term" value="F:sequence-specific DNA binding"/>
    <property type="evidence" value="ECO:0007669"/>
    <property type="project" value="InterPro"/>
</dbReference>
<dbReference type="PANTHER" id="PTHR46796:SF6">
    <property type="entry name" value="ARAC SUBFAMILY"/>
    <property type="match status" value="1"/>
</dbReference>
<dbReference type="Pfam" id="PF14525">
    <property type="entry name" value="AraC_binding_2"/>
    <property type="match status" value="1"/>
</dbReference>
<dbReference type="EMBL" id="JRTT01000013">
    <property type="protein sequence ID" value="KHD77091.1"/>
    <property type="molecule type" value="Genomic_DNA"/>
</dbReference>
<dbReference type="GO" id="GO:0003700">
    <property type="term" value="F:DNA-binding transcription factor activity"/>
    <property type="evidence" value="ECO:0007669"/>
    <property type="project" value="InterPro"/>
</dbReference>
<dbReference type="Gene3D" id="1.10.10.60">
    <property type="entry name" value="Homeodomain-like"/>
    <property type="match status" value="1"/>
</dbReference>
<dbReference type="RefSeq" id="WP_043524703.1">
    <property type="nucleotide sequence ID" value="NZ_BAABKU010000017.1"/>
</dbReference>
<dbReference type="Pfam" id="PF12833">
    <property type="entry name" value="HTH_18"/>
    <property type="match status" value="1"/>
</dbReference>
<dbReference type="InterPro" id="IPR018060">
    <property type="entry name" value="HTH_AraC"/>
</dbReference>
<dbReference type="PROSITE" id="PS01124">
    <property type="entry name" value="HTH_ARAC_FAMILY_2"/>
    <property type="match status" value="1"/>
</dbReference>
<proteinExistence type="predicted"/>
<dbReference type="OrthoDB" id="9799345at2"/>
<gene>
    <name evidence="5" type="ORF">MB27_13380</name>
</gene>